<sequence>MARIKLGRKTYPLPGSKPVRITLGVLLVFGGMLGFLPVLGFWMIPLGLLVLSVDSWRIRRIRRRFEVWLGRRRQQQAEAAARQNGAEAGER</sequence>
<evidence type="ECO:0000313" key="3">
    <source>
        <dbReference type="Proteomes" id="UP000470384"/>
    </source>
</evidence>
<keyword evidence="1" id="KW-0812">Transmembrane</keyword>
<evidence type="ECO:0008006" key="4">
    <source>
        <dbReference type="Google" id="ProtNLM"/>
    </source>
</evidence>
<dbReference type="RefSeq" id="WP_160587796.1">
    <property type="nucleotide sequence ID" value="NZ_BMHN01000001.1"/>
</dbReference>
<dbReference type="AlphaFoldDB" id="A0A845QBI1"/>
<name>A0A845QBI1_9HYPH</name>
<accession>A0A845QBI1</accession>
<dbReference type="Proteomes" id="UP000470384">
    <property type="component" value="Unassembled WGS sequence"/>
</dbReference>
<dbReference type="GeneID" id="300654640"/>
<feature type="transmembrane region" description="Helical" evidence="1">
    <location>
        <begin position="20"/>
        <end position="53"/>
    </location>
</feature>
<keyword evidence="3" id="KW-1185">Reference proteome</keyword>
<protein>
    <recommendedName>
        <fullName evidence="4">Transmembrane protein (PGPGW)</fullName>
    </recommendedName>
</protein>
<evidence type="ECO:0000313" key="2">
    <source>
        <dbReference type="EMBL" id="NBG95932.1"/>
    </source>
</evidence>
<reference evidence="2 3" key="1">
    <citation type="journal article" date="2016" name="Int. J. Syst. Evol. Microbiol.">
        <title>Pyruvatibacter mobilis gen. nov., sp. nov., a marine bacterium from the culture broth of Picochlorum sp. 122.</title>
        <authorList>
            <person name="Wang G."/>
            <person name="Tang M."/>
            <person name="Wu H."/>
            <person name="Dai S."/>
            <person name="Li T."/>
            <person name="Chen C."/>
            <person name="He H."/>
            <person name="Fan J."/>
            <person name="Xiang W."/>
            <person name="Li X."/>
        </authorList>
    </citation>
    <scope>NUCLEOTIDE SEQUENCE [LARGE SCALE GENOMIC DNA]</scope>
    <source>
        <strain evidence="2 3">GYP-11</strain>
    </source>
</reference>
<gene>
    <name evidence="2" type="ORF">GTQ45_09330</name>
</gene>
<proteinExistence type="predicted"/>
<evidence type="ECO:0000256" key="1">
    <source>
        <dbReference type="SAM" id="Phobius"/>
    </source>
</evidence>
<comment type="caution">
    <text evidence="2">The sequence shown here is derived from an EMBL/GenBank/DDBJ whole genome shotgun (WGS) entry which is preliminary data.</text>
</comment>
<organism evidence="2 3">
    <name type="scientific">Pyruvatibacter mobilis</name>
    <dbReference type="NCBI Taxonomy" id="1712261"/>
    <lineage>
        <taxon>Bacteria</taxon>
        <taxon>Pseudomonadati</taxon>
        <taxon>Pseudomonadota</taxon>
        <taxon>Alphaproteobacteria</taxon>
        <taxon>Hyphomicrobiales</taxon>
        <taxon>Parvibaculaceae</taxon>
        <taxon>Pyruvatibacter</taxon>
    </lineage>
</organism>
<keyword evidence="1" id="KW-1133">Transmembrane helix</keyword>
<keyword evidence="1" id="KW-0472">Membrane</keyword>
<dbReference type="EMBL" id="WXYQ01000006">
    <property type="protein sequence ID" value="NBG95932.1"/>
    <property type="molecule type" value="Genomic_DNA"/>
</dbReference>